<proteinExistence type="predicted"/>
<evidence type="ECO:0000313" key="2">
    <source>
        <dbReference type="EMBL" id="PBK98133.1"/>
    </source>
</evidence>
<keyword evidence="3" id="KW-1185">Reference proteome</keyword>
<reference evidence="3" key="1">
    <citation type="journal article" date="2017" name="Nat. Ecol. Evol.">
        <title>Genome expansion and lineage-specific genetic innovations in the forest pathogenic fungi Armillaria.</title>
        <authorList>
            <person name="Sipos G."/>
            <person name="Prasanna A.N."/>
            <person name="Walter M.C."/>
            <person name="O'Connor E."/>
            <person name="Balint B."/>
            <person name="Krizsan K."/>
            <person name="Kiss B."/>
            <person name="Hess J."/>
            <person name="Varga T."/>
            <person name="Slot J."/>
            <person name="Riley R."/>
            <person name="Boka B."/>
            <person name="Rigling D."/>
            <person name="Barry K."/>
            <person name="Lee J."/>
            <person name="Mihaltcheva S."/>
            <person name="LaButti K."/>
            <person name="Lipzen A."/>
            <person name="Waldron R."/>
            <person name="Moloney N.M."/>
            <person name="Sperisen C."/>
            <person name="Kredics L."/>
            <person name="Vagvoelgyi C."/>
            <person name="Patrignani A."/>
            <person name="Fitzpatrick D."/>
            <person name="Nagy I."/>
            <person name="Doyle S."/>
            <person name="Anderson J.B."/>
            <person name="Grigoriev I.V."/>
            <person name="Gueldener U."/>
            <person name="Muensterkoetter M."/>
            <person name="Nagy L.G."/>
        </authorList>
    </citation>
    <scope>NUCLEOTIDE SEQUENCE [LARGE SCALE GENOMIC DNA]</scope>
    <source>
        <strain evidence="3">Ar21-2</strain>
    </source>
</reference>
<name>A0A2H3ECA9_ARMGA</name>
<accession>A0A2H3ECA9</accession>
<sequence length="354" mass="40137">MSVWCHKHVMLGFNSESEMVAVIANRWMCADQGEGCCEEQDGGGPGRDVPEGCLAVVLPSVIEINILLFPYPPKPSENEEKERKDQKTSSSEDRDRSCQDKSFLTRIWQNYVLQKKLAALWAQPTYHWVWLQHDIMLLVQAQANCIQCKIKARIDVQKVYMPKTALLHAQDDDHHAVGKDIQPSKVPLYFPSMALRLNTIDLTMQKAIIDDEQRLPRGSQTVVPEHWVGGDRMLCRDYGSLLQTGNLQRVIVIWRGFGKLIFKADRKASRKHCKLSGASLGLEPSAGKKNLWIKRAEFRLLTGAKAYAFRQAALWSELHKDAEAKWLDIEATLELNSSQHDVATTDLDNRTTST</sequence>
<feature type="region of interest" description="Disordered" evidence="1">
    <location>
        <begin position="73"/>
        <end position="97"/>
    </location>
</feature>
<feature type="compositionally biased region" description="Basic and acidic residues" evidence="1">
    <location>
        <begin position="76"/>
        <end position="97"/>
    </location>
</feature>
<evidence type="ECO:0000313" key="3">
    <source>
        <dbReference type="Proteomes" id="UP000217790"/>
    </source>
</evidence>
<dbReference type="Proteomes" id="UP000217790">
    <property type="component" value="Unassembled WGS sequence"/>
</dbReference>
<protein>
    <submittedName>
        <fullName evidence="2">Uncharacterized protein</fullName>
    </submittedName>
</protein>
<organism evidence="2 3">
    <name type="scientific">Armillaria gallica</name>
    <name type="common">Bulbous honey fungus</name>
    <name type="synonym">Armillaria bulbosa</name>
    <dbReference type="NCBI Taxonomy" id="47427"/>
    <lineage>
        <taxon>Eukaryota</taxon>
        <taxon>Fungi</taxon>
        <taxon>Dikarya</taxon>
        <taxon>Basidiomycota</taxon>
        <taxon>Agaricomycotina</taxon>
        <taxon>Agaricomycetes</taxon>
        <taxon>Agaricomycetidae</taxon>
        <taxon>Agaricales</taxon>
        <taxon>Marasmiineae</taxon>
        <taxon>Physalacriaceae</taxon>
        <taxon>Armillaria</taxon>
    </lineage>
</organism>
<evidence type="ECO:0000256" key="1">
    <source>
        <dbReference type="SAM" id="MobiDB-lite"/>
    </source>
</evidence>
<gene>
    <name evidence="2" type="ORF">ARMGADRAFT_1026237</name>
</gene>
<dbReference type="AlphaFoldDB" id="A0A2H3ECA9"/>
<dbReference type="STRING" id="47427.A0A2H3ECA9"/>
<dbReference type="EMBL" id="KZ293648">
    <property type="protein sequence ID" value="PBK98133.1"/>
    <property type="molecule type" value="Genomic_DNA"/>
</dbReference>
<dbReference type="InParanoid" id="A0A2H3ECA9"/>